<dbReference type="GO" id="GO:0005737">
    <property type="term" value="C:cytoplasm"/>
    <property type="evidence" value="ECO:0007669"/>
    <property type="project" value="TreeGrafter"/>
</dbReference>
<dbReference type="GO" id="GO:0070006">
    <property type="term" value="F:metalloaminopeptidase activity"/>
    <property type="evidence" value="ECO:0007669"/>
    <property type="project" value="TreeGrafter"/>
</dbReference>
<dbReference type="InterPro" id="IPR001930">
    <property type="entry name" value="Peptidase_M1"/>
</dbReference>
<evidence type="ECO:0000256" key="2">
    <source>
        <dbReference type="ARBA" id="ARBA00001947"/>
    </source>
</evidence>
<dbReference type="GO" id="GO:0016285">
    <property type="term" value="F:alanyl aminopeptidase activity"/>
    <property type="evidence" value="ECO:0007669"/>
    <property type="project" value="UniProtKB-EC"/>
</dbReference>
<dbReference type="GO" id="GO:0008270">
    <property type="term" value="F:zinc ion binding"/>
    <property type="evidence" value="ECO:0007669"/>
    <property type="project" value="UniProtKB-UniRule"/>
</dbReference>
<comment type="similarity">
    <text evidence="3">Belongs to the peptidase M1 family.</text>
</comment>
<evidence type="ECO:0000259" key="15">
    <source>
        <dbReference type="Pfam" id="PF17900"/>
    </source>
</evidence>
<comment type="caution">
    <text evidence="16">The sequence shown here is derived from an EMBL/GenBank/DDBJ whole genome shotgun (WGS) entry which is preliminary data.</text>
</comment>
<dbReference type="InterPro" id="IPR045357">
    <property type="entry name" value="Aminopeptidase_N-like_N"/>
</dbReference>
<dbReference type="InterPro" id="IPR042097">
    <property type="entry name" value="Aminopeptidase_N-like_N_sf"/>
</dbReference>
<dbReference type="GO" id="GO:0006508">
    <property type="term" value="P:proteolysis"/>
    <property type="evidence" value="ECO:0007669"/>
    <property type="project" value="UniProtKB-UniRule"/>
</dbReference>
<dbReference type="AlphaFoldDB" id="A0A6A0ANN7"/>
<evidence type="ECO:0000256" key="11">
    <source>
        <dbReference type="ARBA" id="ARBA00023049"/>
    </source>
</evidence>
<sequence>MPGTNLTREEAQARARLITVDSYEIDLDLTGAQEGGTYRSATTVRFDSAEHGAETFIDLVAPAVHEVVLNGHPQDVAAVFRDSRIALRHLHEGPNELTVVADCAYTNTGEGLHRFVDPVDQQTYLYTQFEVPDARRVFANFEQPDLKAAFRFTVKAPEGWSVVSNSPTPEPEDNVWRFEPTPRISTYITALIVGPYHCVHSSYEKDGQSVPLGIYCRPSLAEFLDADAIFEVTRQGFDWFQEKFDYAYPFAKYDQLFVPEFNAGAMENAGAVTIRDQYVFRSKVTDAAYETRAETILHELAHMWFGDLVTMEWWNDLWLNESFATYTSVACQAHAPGSRWPHAWTTFANSMKTWAYRQDQLPSTHPIMAEIGDLDDVLVNFDGITYAKGASVLKQLVAYVGTDEFFRGVQAYFERHAFGNTRLTDLLTALEETSGRDLKTWSRAWLETAGINVLRPVVDTDAAGTITSFAVKQEAPALPPGAKGEPVLRPHRIAIGAYDLDEAGRLVRTGRVELDVDGEFTAVPELVGKPRPAVVLLNDDDLTYTKVRLDEESLKTVTEHLGDFTDSLPRALCWASAWDMTRDGELPARDYLALVLSGIGKESDIGVVQSLHRQVKLALDLYAAPQWRETGLTRWTEATLAHLRAAEPGSDHQLAWARAFAATARTPQQLDLLQALLEGRDSIGGLAVDTELRWAFLERLAATGVYGEEEIAAELERDRTAAGERHAATARAARPTPEAKAEAWESVVESGELPNAVQEAVIGGFVQTDQRALLAPYAEKYFAAVGGVWESRSHEIAQQIAVGLYPALQVSDQTLDATDAWLDSAEPGAALRRLVLESRAGVERALKARAADAAAS</sequence>
<comment type="cofactor">
    <cofactor evidence="2">
        <name>Zn(2+)</name>
        <dbReference type="ChEBI" id="CHEBI:29105"/>
    </cofactor>
</comment>
<dbReference type="EMBL" id="BLLG01000001">
    <property type="protein sequence ID" value="GFH34075.1"/>
    <property type="molecule type" value="Genomic_DNA"/>
</dbReference>
<proteinExistence type="inferred from homology"/>
<reference evidence="16 17" key="1">
    <citation type="submission" date="2020-02" db="EMBL/GenBank/DDBJ databases">
        <title>Whole Genome Shotgun Sequence of Streptomyces sp. strain CWH03.</title>
        <authorList>
            <person name="Dohra H."/>
            <person name="Kodani S."/>
            <person name="Yamamura H."/>
        </authorList>
    </citation>
    <scope>NUCLEOTIDE SEQUENCE [LARGE SCALE GENOMIC DNA]</scope>
    <source>
        <strain evidence="16 17">CWH03</strain>
    </source>
</reference>
<keyword evidence="9" id="KW-0378">Hydrolase</keyword>
<dbReference type="Gene3D" id="2.60.40.1730">
    <property type="entry name" value="tricorn interacting facor f3 domain"/>
    <property type="match status" value="1"/>
</dbReference>
<evidence type="ECO:0000256" key="1">
    <source>
        <dbReference type="ARBA" id="ARBA00000098"/>
    </source>
</evidence>
<dbReference type="EC" id="3.4.11.2" evidence="4 12"/>
<evidence type="ECO:0000259" key="13">
    <source>
        <dbReference type="Pfam" id="PF01433"/>
    </source>
</evidence>
<gene>
    <name evidence="16" type="primary">pepN</name>
    <name evidence="16" type="ORF">SCWH03_02810</name>
</gene>
<feature type="domain" description="ERAP1-like C-terminal" evidence="14">
    <location>
        <begin position="535"/>
        <end position="844"/>
    </location>
</feature>
<dbReference type="InterPro" id="IPR050344">
    <property type="entry name" value="Peptidase_M1_aminopeptidases"/>
</dbReference>
<dbReference type="GO" id="GO:0042277">
    <property type="term" value="F:peptide binding"/>
    <property type="evidence" value="ECO:0007669"/>
    <property type="project" value="TreeGrafter"/>
</dbReference>
<keyword evidence="11" id="KW-0482">Metalloprotease</keyword>
<dbReference type="FunFam" id="2.60.40.1730:FF:000010">
    <property type="entry name" value="Putative aminopeptidase N"/>
    <property type="match status" value="1"/>
</dbReference>
<dbReference type="Proteomes" id="UP000484988">
    <property type="component" value="Unassembled WGS sequence"/>
</dbReference>
<evidence type="ECO:0000313" key="17">
    <source>
        <dbReference type="Proteomes" id="UP000484988"/>
    </source>
</evidence>
<dbReference type="GO" id="GO:0016020">
    <property type="term" value="C:membrane"/>
    <property type="evidence" value="ECO:0007669"/>
    <property type="project" value="TreeGrafter"/>
</dbReference>
<dbReference type="InterPro" id="IPR024571">
    <property type="entry name" value="ERAP1-like_C_dom"/>
</dbReference>
<keyword evidence="8" id="KW-0479">Metal-binding</keyword>
<name>A0A6A0ANN7_9ACTN</name>
<dbReference type="GO" id="GO:0043171">
    <property type="term" value="P:peptide catabolic process"/>
    <property type="evidence" value="ECO:0007669"/>
    <property type="project" value="TreeGrafter"/>
</dbReference>
<evidence type="ECO:0000256" key="4">
    <source>
        <dbReference type="ARBA" id="ARBA00012564"/>
    </source>
</evidence>
<dbReference type="InterPro" id="IPR014782">
    <property type="entry name" value="Peptidase_M1_dom"/>
</dbReference>
<keyword evidence="7" id="KW-0645">Protease</keyword>
<evidence type="ECO:0000256" key="8">
    <source>
        <dbReference type="ARBA" id="ARBA00022723"/>
    </source>
</evidence>
<accession>A0A6A0ANN7</accession>
<dbReference type="CDD" id="cd09602">
    <property type="entry name" value="M1_APN"/>
    <property type="match status" value="1"/>
</dbReference>
<keyword evidence="6 16" id="KW-0031">Aminopeptidase</keyword>
<dbReference type="SUPFAM" id="SSF63737">
    <property type="entry name" value="Leukotriene A4 hydrolase N-terminal domain"/>
    <property type="match status" value="1"/>
</dbReference>
<comment type="catalytic activity">
    <reaction evidence="1">
        <text>Release of an N-terminal amino acid, Xaa-|-Yaa- from a peptide, amide or arylamide. Xaa is preferably Ala, but may be most amino acids including Pro (slow action). When a terminal hydrophobic residue is followed by a prolyl residue, the two may be released as an intact Xaa-Pro dipeptide.</text>
        <dbReference type="EC" id="3.4.11.2"/>
    </reaction>
</comment>
<evidence type="ECO:0000256" key="12">
    <source>
        <dbReference type="NCBIfam" id="TIGR02412"/>
    </source>
</evidence>
<dbReference type="SUPFAM" id="SSF55486">
    <property type="entry name" value="Metalloproteases ('zincins'), catalytic domain"/>
    <property type="match status" value="1"/>
</dbReference>
<organism evidence="16 17">
    <name type="scientific">Streptomyces pacificus</name>
    <dbReference type="NCBI Taxonomy" id="2705029"/>
    <lineage>
        <taxon>Bacteria</taxon>
        <taxon>Bacillati</taxon>
        <taxon>Actinomycetota</taxon>
        <taxon>Actinomycetes</taxon>
        <taxon>Kitasatosporales</taxon>
        <taxon>Streptomycetaceae</taxon>
        <taxon>Streptomyces</taxon>
    </lineage>
</organism>
<dbReference type="Pfam" id="PF01433">
    <property type="entry name" value="Peptidase_M1"/>
    <property type="match status" value="1"/>
</dbReference>
<dbReference type="RefSeq" id="WP_173260709.1">
    <property type="nucleotide sequence ID" value="NZ_BLLG01000001.1"/>
</dbReference>
<evidence type="ECO:0000259" key="14">
    <source>
        <dbReference type="Pfam" id="PF11838"/>
    </source>
</evidence>
<dbReference type="Pfam" id="PF11838">
    <property type="entry name" value="ERAP1_C"/>
    <property type="match status" value="1"/>
</dbReference>
<feature type="domain" description="Peptidase M1 membrane alanine aminopeptidase" evidence="13">
    <location>
        <begin position="230"/>
        <end position="445"/>
    </location>
</feature>
<evidence type="ECO:0000256" key="7">
    <source>
        <dbReference type="ARBA" id="ARBA00022670"/>
    </source>
</evidence>
<dbReference type="Gene3D" id="1.10.390.10">
    <property type="entry name" value="Neutral Protease Domain 2"/>
    <property type="match status" value="1"/>
</dbReference>
<evidence type="ECO:0000256" key="9">
    <source>
        <dbReference type="ARBA" id="ARBA00022801"/>
    </source>
</evidence>
<keyword evidence="10" id="KW-0862">Zinc</keyword>
<evidence type="ECO:0000256" key="3">
    <source>
        <dbReference type="ARBA" id="ARBA00010136"/>
    </source>
</evidence>
<evidence type="ECO:0000256" key="10">
    <source>
        <dbReference type="ARBA" id="ARBA00022833"/>
    </source>
</evidence>
<dbReference type="PRINTS" id="PR00756">
    <property type="entry name" value="ALADIPTASE"/>
</dbReference>
<protein>
    <recommendedName>
        <fullName evidence="5 12">Aminopeptidase N</fullName>
        <ecNumber evidence="4 12">3.4.11.2</ecNumber>
    </recommendedName>
</protein>
<dbReference type="InterPro" id="IPR012778">
    <property type="entry name" value="Pept_M1_aminopeptidase"/>
</dbReference>
<evidence type="ECO:0000256" key="6">
    <source>
        <dbReference type="ARBA" id="ARBA00022438"/>
    </source>
</evidence>
<dbReference type="NCBIfam" id="TIGR02412">
    <property type="entry name" value="pepN_strep_liv"/>
    <property type="match status" value="1"/>
</dbReference>
<evidence type="ECO:0000256" key="5">
    <source>
        <dbReference type="ARBA" id="ARBA00015611"/>
    </source>
</evidence>
<dbReference type="GO" id="GO:0005615">
    <property type="term" value="C:extracellular space"/>
    <property type="evidence" value="ECO:0007669"/>
    <property type="project" value="TreeGrafter"/>
</dbReference>
<dbReference type="FunFam" id="1.10.390.10:FF:000004">
    <property type="entry name" value="Aminopeptidase N"/>
    <property type="match status" value="1"/>
</dbReference>
<dbReference type="InterPro" id="IPR027268">
    <property type="entry name" value="Peptidase_M4/M1_CTD_sf"/>
</dbReference>
<evidence type="ECO:0000313" key="16">
    <source>
        <dbReference type="EMBL" id="GFH34075.1"/>
    </source>
</evidence>
<dbReference type="PANTHER" id="PTHR11533:SF174">
    <property type="entry name" value="PUROMYCIN-SENSITIVE AMINOPEPTIDASE-RELATED"/>
    <property type="match status" value="1"/>
</dbReference>
<dbReference type="Pfam" id="PF17900">
    <property type="entry name" value="Peptidase_M1_N"/>
    <property type="match status" value="1"/>
</dbReference>
<dbReference type="PANTHER" id="PTHR11533">
    <property type="entry name" value="PROTEASE M1 ZINC METALLOPROTEASE"/>
    <property type="match status" value="1"/>
</dbReference>
<feature type="domain" description="Aminopeptidase N-like N-terminal" evidence="15">
    <location>
        <begin position="93"/>
        <end position="188"/>
    </location>
</feature>
<keyword evidence="17" id="KW-1185">Reference proteome</keyword>